<organism evidence="2 3">
    <name type="scientific">Actinoplanes palleronii</name>
    <dbReference type="NCBI Taxonomy" id="113570"/>
    <lineage>
        <taxon>Bacteria</taxon>
        <taxon>Bacillati</taxon>
        <taxon>Actinomycetota</taxon>
        <taxon>Actinomycetes</taxon>
        <taxon>Micromonosporales</taxon>
        <taxon>Micromonosporaceae</taxon>
        <taxon>Actinoplanes</taxon>
    </lineage>
</organism>
<keyword evidence="3" id="KW-1185">Reference proteome</keyword>
<evidence type="ECO:0000313" key="2">
    <source>
        <dbReference type="EMBL" id="GIE70796.1"/>
    </source>
</evidence>
<dbReference type="EMBL" id="BOMS01000110">
    <property type="protein sequence ID" value="GIE70796.1"/>
    <property type="molecule type" value="Genomic_DNA"/>
</dbReference>
<feature type="region of interest" description="Disordered" evidence="1">
    <location>
        <begin position="44"/>
        <end position="70"/>
    </location>
</feature>
<reference evidence="2 3" key="1">
    <citation type="submission" date="2021-01" db="EMBL/GenBank/DDBJ databases">
        <title>Whole genome shotgun sequence of Actinoplanes palleronii NBRC 14916.</title>
        <authorList>
            <person name="Komaki H."/>
            <person name="Tamura T."/>
        </authorList>
    </citation>
    <scope>NUCLEOTIDE SEQUENCE [LARGE SCALE GENOMIC DNA]</scope>
    <source>
        <strain evidence="2 3">NBRC 14916</strain>
    </source>
</reference>
<accession>A0ABQ4BKG8</accession>
<dbReference type="Proteomes" id="UP000624709">
    <property type="component" value="Unassembled WGS sequence"/>
</dbReference>
<sequence>MRGLPGVPDQETQVVDPLDGEDIGTALLGFHRVPPVHSGRLVSGTSCGEVDPGHSGGQESTEQLVNLCNK</sequence>
<feature type="compositionally biased region" description="Polar residues" evidence="1">
    <location>
        <begin position="57"/>
        <end position="70"/>
    </location>
</feature>
<proteinExistence type="predicted"/>
<protein>
    <submittedName>
        <fullName evidence="2">Uncharacterized protein</fullName>
    </submittedName>
</protein>
<name>A0ABQ4BKG8_9ACTN</name>
<gene>
    <name evidence="2" type="ORF">Apa02nite_069040</name>
</gene>
<evidence type="ECO:0000256" key="1">
    <source>
        <dbReference type="SAM" id="MobiDB-lite"/>
    </source>
</evidence>
<comment type="caution">
    <text evidence="2">The sequence shown here is derived from an EMBL/GenBank/DDBJ whole genome shotgun (WGS) entry which is preliminary data.</text>
</comment>
<evidence type="ECO:0000313" key="3">
    <source>
        <dbReference type="Proteomes" id="UP000624709"/>
    </source>
</evidence>